<dbReference type="InterPro" id="IPR036866">
    <property type="entry name" value="RibonucZ/Hydroxyglut_hydro"/>
</dbReference>
<dbReference type="EMBL" id="SNUX01000003">
    <property type="protein sequence ID" value="TES48132.1"/>
    <property type="molecule type" value="Genomic_DNA"/>
</dbReference>
<keyword evidence="3 6" id="KW-0812">Transmembrane</keyword>
<comment type="subcellular location">
    <subcellularLocation>
        <location evidence="1">Cell membrane</location>
        <topology evidence="1">Multi-pass membrane protein</topology>
    </subcellularLocation>
</comment>
<evidence type="ECO:0000256" key="6">
    <source>
        <dbReference type="SAM" id="Phobius"/>
    </source>
</evidence>
<evidence type="ECO:0000256" key="4">
    <source>
        <dbReference type="ARBA" id="ARBA00022989"/>
    </source>
</evidence>
<reference evidence="8 9" key="1">
    <citation type="submission" date="2019-03" db="EMBL/GenBank/DDBJ databases">
        <authorList>
            <person name="Liu G."/>
        </authorList>
    </citation>
    <scope>NUCLEOTIDE SEQUENCE [LARGE SCALE GENOMIC DNA]</scope>
    <source>
        <strain evidence="8 9">DSM 19099</strain>
    </source>
</reference>
<feature type="transmembrane region" description="Helical" evidence="6">
    <location>
        <begin position="435"/>
        <end position="451"/>
    </location>
</feature>
<feature type="transmembrane region" description="Helical" evidence="6">
    <location>
        <begin position="405"/>
        <end position="423"/>
    </location>
</feature>
<gene>
    <name evidence="8" type="ORF">E2L03_13450</name>
</gene>
<feature type="transmembrane region" description="Helical" evidence="6">
    <location>
        <begin position="489"/>
        <end position="508"/>
    </location>
</feature>
<keyword evidence="2" id="KW-1003">Cell membrane</keyword>
<evidence type="ECO:0000256" key="3">
    <source>
        <dbReference type="ARBA" id="ARBA00022692"/>
    </source>
</evidence>
<feature type="domain" description="Metallo-beta-lactamase" evidence="7">
    <location>
        <begin position="524"/>
        <end position="730"/>
    </location>
</feature>
<dbReference type="Gene3D" id="3.60.15.10">
    <property type="entry name" value="Ribonuclease Z/Hydroxyacylglutathione hydrolase-like"/>
    <property type="match status" value="1"/>
</dbReference>
<protein>
    <submittedName>
        <fullName evidence="8">DNA internalization-related competence protein ComEC/Rec2</fullName>
    </submittedName>
</protein>
<dbReference type="GO" id="GO:0005886">
    <property type="term" value="C:plasma membrane"/>
    <property type="evidence" value="ECO:0007669"/>
    <property type="project" value="UniProtKB-SubCell"/>
</dbReference>
<dbReference type="Proteomes" id="UP000298210">
    <property type="component" value="Unassembled WGS sequence"/>
</dbReference>
<feature type="transmembrane region" description="Helical" evidence="6">
    <location>
        <begin position="21"/>
        <end position="48"/>
    </location>
</feature>
<dbReference type="Pfam" id="PF03772">
    <property type="entry name" value="Competence"/>
    <property type="match status" value="1"/>
</dbReference>
<dbReference type="SUPFAM" id="SSF56281">
    <property type="entry name" value="Metallo-hydrolase/oxidoreductase"/>
    <property type="match status" value="1"/>
</dbReference>
<dbReference type="GO" id="GO:0030420">
    <property type="term" value="P:establishment of competence for transformation"/>
    <property type="evidence" value="ECO:0007669"/>
    <property type="project" value="InterPro"/>
</dbReference>
<dbReference type="PANTHER" id="PTHR30619">
    <property type="entry name" value="DNA INTERNALIZATION/COMPETENCE PROTEIN COMEC/REC2"/>
    <property type="match status" value="1"/>
</dbReference>
<evidence type="ECO:0000313" key="8">
    <source>
        <dbReference type="EMBL" id="TES48132.1"/>
    </source>
</evidence>
<feature type="transmembrane region" description="Helical" evidence="6">
    <location>
        <begin position="307"/>
        <end position="333"/>
    </location>
</feature>
<feature type="transmembrane region" description="Helical" evidence="6">
    <location>
        <begin position="249"/>
        <end position="271"/>
    </location>
</feature>
<dbReference type="PANTHER" id="PTHR30619:SF1">
    <property type="entry name" value="RECOMBINATION PROTEIN 2"/>
    <property type="match status" value="1"/>
</dbReference>
<dbReference type="AlphaFoldDB" id="A0A4Y7WIM0"/>
<dbReference type="NCBIfam" id="TIGR00361">
    <property type="entry name" value="ComEC_Rec2"/>
    <property type="match status" value="1"/>
</dbReference>
<feature type="transmembrane region" description="Helical" evidence="6">
    <location>
        <begin position="457"/>
        <end position="482"/>
    </location>
</feature>
<accession>A0A4Y7WIM0</accession>
<dbReference type="RefSeq" id="WP_134259395.1">
    <property type="nucleotide sequence ID" value="NZ_LDIM01000014.1"/>
</dbReference>
<keyword evidence="4 6" id="KW-1133">Transmembrane helix</keyword>
<name>A0A4Y7WIM0_9BACI</name>
<evidence type="ECO:0000256" key="2">
    <source>
        <dbReference type="ARBA" id="ARBA00022475"/>
    </source>
</evidence>
<dbReference type="InterPro" id="IPR001279">
    <property type="entry name" value="Metallo-B-lactamas"/>
</dbReference>
<evidence type="ECO:0000256" key="5">
    <source>
        <dbReference type="ARBA" id="ARBA00023136"/>
    </source>
</evidence>
<feature type="transmembrane region" description="Helical" evidence="6">
    <location>
        <begin position="370"/>
        <end position="393"/>
    </location>
</feature>
<organism evidence="8 9">
    <name type="scientific">Shouchella lehensis</name>
    <dbReference type="NCBI Taxonomy" id="300825"/>
    <lineage>
        <taxon>Bacteria</taxon>
        <taxon>Bacillati</taxon>
        <taxon>Bacillota</taxon>
        <taxon>Bacilli</taxon>
        <taxon>Bacillales</taxon>
        <taxon>Bacillaceae</taxon>
        <taxon>Shouchella</taxon>
    </lineage>
</organism>
<feature type="transmembrane region" description="Helical" evidence="6">
    <location>
        <begin position="339"/>
        <end position="358"/>
    </location>
</feature>
<dbReference type="Pfam" id="PF00753">
    <property type="entry name" value="Lactamase_B"/>
    <property type="match status" value="1"/>
</dbReference>
<dbReference type="SMART" id="SM00849">
    <property type="entry name" value="Lactamase_B"/>
    <property type="match status" value="1"/>
</dbReference>
<dbReference type="CDD" id="cd07731">
    <property type="entry name" value="ComA-like_MBL-fold"/>
    <property type="match status" value="1"/>
</dbReference>
<dbReference type="InterPro" id="IPR052159">
    <property type="entry name" value="Competence_DNA_uptake"/>
</dbReference>
<sequence length="787" mass="88831">MLQKQKHCIFQKQVNKAFISFLSAISAILFVVQLESTLALIFLLIALVLSSYSFSKGERAAPLFFLLPFSLYLCSTSFIDDRNASSLKPGPTSLTFYVKEAPYINGSQLTTTIKTTDGETLLLMGYAKEEVELYRPDMSVGNICQAKGDLTQPTAARNRYGFDYRQFLYYQHIHMLFRVTQLATISCKSIDSQSFVTKVQKYRHNATQRLQEQLPPSLSGIVLALTFGERRYLAPDVIEAYSKLGVIHLLAISGLHVGILTGSIFYLLIRIGIPREVVFISLLAFLPVFIILTGASPPVIRAAIMTMIYFFLVLLRVPIHPFYGFSAIFLLYLLVQPYALFQLGFQLSFLVSFTLLLMQKPIMDRYHSYGKRLFCVTTIAQLVGLPLIAYHFFQWSPLSLLINLVYIPFISLFLLPYSFFLVFISELPIIPIDPLVMASETLMVWIHKWVVELGNNVYMWVIGRPTIVQMMVLYGFLVAIALLWEKQSYWTWVAIGLFCVALTVPAQLPKFNGNAVITMLDVGQGDSFLIETPNRKEVYLIDTGGVMTFATEDWEQRKKTFDTGKDIVVPYLKAKGIKSLTGLILTHGDFDHIGGAKGILENVHVEYVYYPEGELEKEIEVELFEQVDDEKMVLVKAGDMISNQFYVLHPSSDRIWSGNDQSIVLYGSFHKQSILFTGDLEEEGENHLLKGFPNLKVDILKAGHHGSRTSTQESLLDQLKPNIALVSAGVNNRFGHPHPEVLERLHTRDIHVYQTNIHGSVELSIRSDGISIHKSVPQAANEKTAPK</sequence>
<proteinExistence type="predicted"/>
<dbReference type="NCBIfam" id="TIGR00360">
    <property type="entry name" value="ComEC_N-term"/>
    <property type="match status" value="1"/>
</dbReference>
<feature type="transmembrane region" description="Helical" evidence="6">
    <location>
        <begin position="277"/>
        <end position="295"/>
    </location>
</feature>
<feature type="transmembrane region" description="Helical" evidence="6">
    <location>
        <begin position="60"/>
        <end position="79"/>
    </location>
</feature>
<dbReference type="InterPro" id="IPR025405">
    <property type="entry name" value="DUF4131"/>
</dbReference>
<comment type="caution">
    <text evidence="8">The sequence shown here is derived from an EMBL/GenBank/DDBJ whole genome shotgun (WGS) entry which is preliminary data.</text>
</comment>
<evidence type="ECO:0000313" key="9">
    <source>
        <dbReference type="Proteomes" id="UP000298210"/>
    </source>
</evidence>
<evidence type="ECO:0000256" key="1">
    <source>
        <dbReference type="ARBA" id="ARBA00004651"/>
    </source>
</evidence>
<dbReference type="InterPro" id="IPR035681">
    <property type="entry name" value="ComA-like_MBL"/>
</dbReference>
<dbReference type="InterPro" id="IPR004477">
    <property type="entry name" value="ComEC_N"/>
</dbReference>
<dbReference type="InterPro" id="IPR004797">
    <property type="entry name" value="Competence_ComEC/Rec2"/>
</dbReference>
<keyword evidence="5 6" id="KW-0472">Membrane</keyword>
<dbReference type="Pfam" id="PF13567">
    <property type="entry name" value="DUF4131"/>
    <property type="match status" value="1"/>
</dbReference>
<evidence type="ECO:0000259" key="7">
    <source>
        <dbReference type="SMART" id="SM00849"/>
    </source>
</evidence>